<dbReference type="AlphaFoldDB" id="A0A9W4D741"/>
<feature type="compositionally biased region" description="Basic and acidic residues" evidence="1">
    <location>
        <begin position="1"/>
        <end position="14"/>
    </location>
</feature>
<name>A0A9W4D741_BLUGR</name>
<proteinExistence type="predicted"/>
<reference evidence="2" key="1">
    <citation type="submission" date="2020-10" db="EMBL/GenBank/DDBJ databases">
        <authorList>
            <person name="Muller C M."/>
        </authorList>
    </citation>
    <scope>NUCLEOTIDE SEQUENCE</scope>
    <source>
        <strain evidence="2">THUN-12</strain>
    </source>
</reference>
<feature type="region of interest" description="Disordered" evidence="1">
    <location>
        <begin position="1"/>
        <end position="36"/>
    </location>
</feature>
<sequence length="53" mass="6079">MDFQCKRQRYDSRIGKQAPPLGAEKEGVSKGIPFTHPHPRTWSLFIEAPGKKR</sequence>
<comment type="caution">
    <text evidence="2">The sequence shown here is derived from an EMBL/GenBank/DDBJ whole genome shotgun (WGS) entry which is preliminary data.</text>
</comment>
<gene>
    <name evidence="2" type="ORF">BGTH12_LOCUS3918</name>
</gene>
<protein>
    <submittedName>
        <fullName evidence="2">BgTH12-05151</fullName>
    </submittedName>
</protein>
<evidence type="ECO:0000256" key="1">
    <source>
        <dbReference type="SAM" id="MobiDB-lite"/>
    </source>
</evidence>
<accession>A0A9W4D741</accession>
<evidence type="ECO:0000313" key="3">
    <source>
        <dbReference type="Proteomes" id="UP000683417"/>
    </source>
</evidence>
<dbReference type="EMBL" id="CAJHIT010000006">
    <property type="protein sequence ID" value="CAD6502560.1"/>
    <property type="molecule type" value="Genomic_DNA"/>
</dbReference>
<organism evidence="2 3">
    <name type="scientific">Blumeria graminis f. sp. triticale</name>
    <dbReference type="NCBI Taxonomy" id="1689686"/>
    <lineage>
        <taxon>Eukaryota</taxon>
        <taxon>Fungi</taxon>
        <taxon>Dikarya</taxon>
        <taxon>Ascomycota</taxon>
        <taxon>Pezizomycotina</taxon>
        <taxon>Leotiomycetes</taxon>
        <taxon>Erysiphales</taxon>
        <taxon>Erysiphaceae</taxon>
        <taxon>Blumeria</taxon>
    </lineage>
</organism>
<dbReference type="Proteomes" id="UP000683417">
    <property type="component" value="Unassembled WGS sequence"/>
</dbReference>
<evidence type="ECO:0000313" key="2">
    <source>
        <dbReference type="EMBL" id="CAD6502560.1"/>
    </source>
</evidence>